<accession>A0A9X6M1L1</accession>
<name>A0A9X6M1L1_BACTJ</name>
<evidence type="ECO:0000313" key="2">
    <source>
        <dbReference type="Proteomes" id="UP000194853"/>
    </source>
</evidence>
<dbReference type="RefSeq" id="WP_086404301.1">
    <property type="nucleotide sequence ID" value="NZ_MOOS01000141.1"/>
</dbReference>
<dbReference type="AlphaFoldDB" id="A0A9X6M1L1"/>
<reference evidence="1 2" key="1">
    <citation type="submission" date="2016-10" db="EMBL/GenBank/DDBJ databases">
        <title>Comparative genomics of Bacillus thuringiensis reveals a path to pathogens against multiple invertebrate hosts.</title>
        <authorList>
            <person name="Zheng J."/>
            <person name="Gao Q."/>
            <person name="Liu H."/>
            <person name="Peng D."/>
            <person name="Ruan L."/>
            <person name="Sun M."/>
        </authorList>
    </citation>
    <scope>NUCLEOTIDE SEQUENCE [LARGE SCALE GENOMIC DNA]</scope>
    <source>
        <strain evidence="1">BGSC 4CF1</strain>
    </source>
</reference>
<proteinExistence type="predicted"/>
<gene>
    <name evidence="1" type="ORF">BK750_17885</name>
</gene>
<dbReference type="Proteomes" id="UP000194853">
    <property type="component" value="Unassembled WGS sequence"/>
</dbReference>
<comment type="caution">
    <text evidence="1">The sequence shown here is derived from an EMBL/GenBank/DDBJ whole genome shotgun (WGS) entry which is preliminary data.</text>
</comment>
<sequence>MKFFNKIFKPVSKPTFPIEDTKKLSESEINFLIEKFEGIEDALTWMLKENVRMPRVSNEQLEFHKLLTSKLTDKLLNKSDLSKIELELLNAMFKEQEGIVPVCEFELISEIEGKENRNEIEYDLKQRGFEYVENIGFIRILNS</sequence>
<evidence type="ECO:0000313" key="1">
    <source>
        <dbReference type="EMBL" id="OUB64380.1"/>
    </source>
</evidence>
<organism evidence="1 2">
    <name type="scientific">Bacillus thuringiensis subsp. jegathesan</name>
    <dbReference type="NCBI Taxonomy" id="56955"/>
    <lineage>
        <taxon>Bacteria</taxon>
        <taxon>Bacillati</taxon>
        <taxon>Bacillota</taxon>
        <taxon>Bacilli</taxon>
        <taxon>Bacillales</taxon>
        <taxon>Bacillaceae</taxon>
        <taxon>Bacillus</taxon>
        <taxon>Bacillus cereus group</taxon>
    </lineage>
</organism>
<dbReference type="EMBL" id="MOOS01000141">
    <property type="protein sequence ID" value="OUB64380.1"/>
    <property type="molecule type" value="Genomic_DNA"/>
</dbReference>
<protein>
    <submittedName>
        <fullName evidence="1">Uncharacterized protein</fullName>
    </submittedName>
</protein>